<evidence type="ECO:0000259" key="9">
    <source>
        <dbReference type="Pfam" id="PF16916"/>
    </source>
</evidence>
<name>A0AAU8G9I2_9CHLR</name>
<feature type="domain" description="Cation efflux protein transmembrane" evidence="8">
    <location>
        <begin position="9"/>
        <end position="199"/>
    </location>
</feature>
<dbReference type="SUPFAM" id="SSF161111">
    <property type="entry name" value="Cation efflux protein transmembrane domain-like"/>
    <property type="match status" value="1"/>
</dbReference>
<evidence type="ECO:0000256" key="6">
    <source>
        <dbReference type="ARBA" id="ARBA00023136"/>
    </source>
</evidence>
<proteinExistence type="inferred from homology"/>
<evidence type="ECO:0000256" key="7">
    <source>
        <dbReference type="SAM" id="Phobius"/>
    </source>
</evidence>
<dbReference type="Gene3D" id="1.20.1510.10">
    <property type="entry name" value="Cation efflux protein transmembrane domain"/>
    <property type="match status" value="1"/>
</dbReference>
<keyword evidence="5 7" id="KW-1133">Transmembrane helix</keyword>
<dbReference type="SUPFAM" id="SSF160240">
    <property type="entry name" value="Cation efflux protein cytoplasmic domain-like"/>
    <property type="match status" value="1"/>
</dbReference>
<dbReference type="EMBL" id="CP159307">
    <property type="protein sequence ID" value="XCH33596.1"/>
    <property type="molecule type" value="Genomic_DNA"/>
</dbReference>
<accession>A0AAU8G9I2</accession>
<comment type="subcellular location">
    <subcellularLocation>
        <location evidence="1">Membrane</location>
        <topology evidence="1">Multi-pass membrane protein</topology>
    </subcellularLocation>
</comment>
<evidence type="ECO:0000256" key="5">
    <source>
        <dbReference type="ARBA" id="ARBA00022989"/>
    </source>
</evidence>
<gene>
    <name evidence="10" type="ORF">ABV300_01630</name>
</gene>
<feature type="transmembrane region" description="Helical" evidence="7">
    <location>
        <begin position="42"/>
        <end position="59"/>
    </location>
</feature>
<dbReference type="InterPro" id="IPR002524">
    <property type="entry name" value="Cation_efflux"/>
</dbReference>
<evidence type="ECO:0000256" key="4">
    <source>
        <dbReference type="ARBA" id="ARBA00022692"/>
    </source>
</evidence>
<dbReference type="AlphaFoldDB" id="A0AAU8G9I2"/>
<evidence type="ECO:0000313" key="10">
    <source>
        <dbReference type="EMBL" id="XCH33596.1"/>
    </source>
</evidence>
<dbReference type="PANTHER" id="PTHR43840:SF15">
    <property type="entry name" value="MITOCHONDRIAL METAL TRANSPORTER 1-RELATED"/>
    <property type="match status" value="1"/>
</dbReference>
<dbReference type="InterPro" id="IPR058533">
    <property type="entry name" value="Cation_efflux_TM"/>
</dbReference>
<comment type="similarity">
    <text evidence="2">Belongs to the cation diffusion facilitator (CDF) transporter (TC 2.A.4) family.</text>
</comment>
<dbReference type="InterPro" id="IPR050291">
    <property type="entry name" value="CDF_Transporter"/>
</dbReference>
<feature type="transmembrane region" description="Helical" evidence="7">
    <location>
        <begin position="108"/>
        <end position="126"/>
    </location>
</feature>
<dbReference type="Pfam" id="PF01545">
    <property type="entry name" value="Cation_efflux"/>
    <property type="match status" value="1"/>
</dbReference>
<keyword evidence="6 7" id="KW-0472">Membrane</keyword>
<dbReference type="Gene3D" id="3.30.70.1350">
    <property type="entry name" value="Cation efflux protein, cytoplasmic domain"/>
    <property type="match status" value="1"/>
</dbReference>
<sequence>MGGPSRAAAVSVASNSLLIFLKVTVGLLTGAVSILAEAIHSALDLLAAVIAFFGLRAAGKPADREHPFGHGKWENVSGSIEAVLIFIAAVWIIYEAVKRIISGAEVELLGWGIAVMAVSAAANTLVSRNLFKSAREHDSLALEADAQHLRTDVITSLGVLLGLLAVQLTGLTILDPIIAIGVALIIVKAAWDILHKSFGAIIDTGLPPAEQRLIADTLEEHRGALVGFHEIRTRKAGAQRFLELHLVMPRGITVEESHRMCDHLEADLRARLPRLEVSLHVEPCDEDCPDCPAAACPERRPA</sequence>
<dbReference type="InterPro" id="IPR027470">
    <property type="entry name" value="Cation_efflux_CTD"/>
</dbReference>
<feature type="transmembrane region" description="Helical" evidence="7">
    <location>
        <begin position="159"/>
        <end position="187"/>
    </location>
</feature>
<keyword evidence="3" id="KW-0813">Transport</keyword>
<dbReference type="PANTHER" id="PTHR43840">
    <property type="entry name" value="MITOCHONDRIAL METAL TRANSPORTER 1-RELATED"/>
    <property type="match status" value="1"/>
</dbReference>
<dbReference type="RefSeq" id="WP_353714820.1">
    <property type="nucleotide sequence ID" value="NZ_CP159307.1"/>
</dbReference>
<keyword evidence="4 7" id="KW-0812">Transmembrane</keyword>
<organism evidence="10">
    <name type="scientific">Dehalogenimonas sp. 4OHTPN</name>
    <dbReference type="NCBI Taxonomy" id="3166643"/>
    <lineage>
        <taxon>Bacteria</taxon>
        <taxon>Bacillati</taxon>
        <taxon>Chloroflexota</taxon>
        <taxon>Dehalococcoidia</taxon>
        <taxon>Dehalococcoidales</taxon>
        <taxon>Dehalococcoidaceae</taxon>
        <taxon>Dehalogenimonas</taxon>
    </lineage>
</organism>
<dbReference type="InterPro" id="IPR027469">
    <property type="entry name" value="Cation_efflux_TMD_sf"/>
</dbReference>
<protein>
    <submittedName>
        <fullName evidence="10">Cation diffusion facilitator family transporter</fullName>
    </submittedName>
</protein>
<dbReference type="GO" id="GO:0015341">
    <property type="term" value="F:zinc efflux antiporter activity"/>
    <property type="evidence" value="ECO:0007669"/>
    <property type="project" value="TreeGrafter"/>
</dbReference>
<evidence type="ECO:0000256" key="2">
    <source>
        <dbReference type="ARBA" id="ARBA00008114"/>
    </source>
</evidence>
<evidence type="ECO:0000256" key="3">
    <source>
        <dbReference type="ARBA" id="ARBA00022448"/>
    </source>
</evidence>
<dbReference type="Pfam" id="PF16916">
    <property type="entry name" value="ZT_dimer"/>
    <property type="match status" value="1"/>
</dbReference>
<evidence type="ECO:0000256" key="1">
    <source>
        <dbReference type="ARBA" id="ARBA00004141"/>
    </source>
</evidence>
<reference evidence="10" key="1">
    <citation type="submission" date="2024-06" db="EMBL/GenBank/DDBJ databases">
        <title>A Novel Isolate, Dehalogenimonas sp. Strain 4OHTPN, Dechlorinates Aromatic 4 Hydroxy chlorothalonil by a Novel Reductive Dehalogenase.</title>
        <authorList>
            <person name="Liu G."/>
        </authorList>
    </citation>
    <scope>NUCLEOTIDE SEQUENCE</scope>
    <source>
        <strain evidence="10">4OHTPN</strain>
    </source>
</reference>
<feature type="transmembrane region" description="Helical" evidence="7">
    <location>
        <begin position="12"/>
        <end position="35"/>
    </location>
</feature>
<evidence type="ECO:0000259" key="8">
    <source>
        <dbReference type="Pfam" id="PF01545"/>
    </source>
</evidence>
<dbReference type="InterPro" id="IPR036837">
    <property type="entry name" value="Cation_efflux_CTD_sf"/>
</dbReference>
<dbReference type="GO" id="GO:0015093">
    <property type="term" value="F:ferrous iron transmembrane transporter activity"/>
    <property type="evidence" value="ECO:0007669"/>
    <property type="project" value="TreeGrafter"/>
</dbReference>
<feature type="domain" description="Cation efflux protein cytoplasmic" evidence="9">
    <location>
        <begin position="207"/>
        <end position="284"/>
    </location>
</feature>
<dbReference type="GO" id="GO:0006882">
    <property type="term" value="P:intracellular zinc ion homeostasis"/>
    <property type="evidence" value="ECO:0007669"/>
    <property type="project" value="TreeGrafter"/>
</dbReference>
<dbReference type="GO" id="GO:0015086">
    <property type="term" value="F:cadmium ion transmembrane transporter activity"/>
    <property type="evidence" value="ECO:0007669"/>
    <property type="project" value="TreeGrafter"/>
</dbReference>
<dbReference type="GO" id="GO:0005886">
    <property type="term" value="C:plasma membrane"/>
    <property type="evidence" value="ECO:0007669"/>
    <property type="project" value="TreeGrafter"/>
</dbReference>
<feature type="transmembrane region" description="Helical" evidence="7">
    <location>
        <begin position="79"/>
        <end position="96"/>
    </location>
</feature>
<dbReference type="NCBIfam" id="TIGR01297">
    <property type="entry name" value="CDF"/>
    <property type="match status" value="1"/>
</dbReference>
<dbReference type="FunFam" id="1.20.1510.10:FF:000006">
    <property type="entry name" value="Divalent cation efflux transporter"/>
    <property type="match status" value="1"/>
</dbReference>